<dbReference type="InterPro" id="IPR038199">
    <property type="entry name" value="DGK_typeI_N_sf"/>
</dbReference>
<dbReference type="OrthoDB" id="242257at2759"/>
<organism evidence="3 4">
    <name type="scientific">Eumeta variegata</name>
    <name type="common">Bagworm moth</name>
    <name type="synonym">Eumeta japonica</name>
    <dbReference type="NCBI Taxonomy" id="151549"/>
    <lineage>
        <taxon>Eukaryota</taxon>
        <taxon>Metazoa</taxon>
        <taxon>Ecdysozoa</taxon>
        <taxon>Arthropoda</taxon>
        <taxon>Hexapoda</taxon>
        <taxon>Insecta</taxon>
        <taxon>Pterygota</taxon>
        <taxon>Neoptera</taxon>
        <taxon>Endopterygota</taxon>
        <taxon>Lepidoptera</taxon>
        <taxon>Glossata</taxon>
        <taxon>Ditrysia</taxon>
        <taxon>Tineoidea</taxon>
        <taxon>Psychidae</taxon>
        <taxon>Oiketicinae</taxon>
        <taxon>Eumeta</taxon>
    </lineage>
</organism>
<gene>
    <name evidence="3" type="primary">Dgk</name>
    <name evidence="3" type="ORF">EVAR_63266_1</name>
</gene>
<keyword evidence="3" id="KW-0418">Kinase</keyword>
<evidence type="ECO:0000259" key="2">
    <source>
        <dbReference type="Pfam" id="PF14513"/>
    </source>
</evidence>
<dbReference type="STRING" id="151549.A0A4C1Z1N1"/>
<dbReference type="AlphaFoldDB" id="A0A4C1Z1N1"/>
<evidence type="ECO:0000313" key="3">
    <source>
        <dbReference type="EMBL" id="GBP80517.1"/>
    </source>
</evidence>
<dbReference type="InterPro" id="IPR029477">
    <property type="entry name" value="DAG_kinase_typeI_N"/>
</dbReference>
<reference evidence="3 4" key="1">
    <citation type="journal article" date="2019" name="Commun. Biol.">
        <title>The bagworm genome reveals a unique fibroin gene that provides high tensile strength.</title>
        <authorList>
            <person name="Kono N."/>
            <person name="Nakamura H."/>
            <person name="Ohtoshi R."/>
            <person name="Tomita M."/>
            <person name="Numata K."/>
            <person name="Arakawa K."/>
        </authorList>
    </citation>
    <scope>NUCLEOTIDE SEQUENCE [LARGE SCALE GENOMIC DNA]</scope>
</reference>
<feature type="region of interest" description="Disordered" evidence="1">
    <location>
        <begin position="282"/>
        <end position="303"/>
    </location>
</feature>
<accession>A0A4C1Z1N1</accession>
<dbReference type="Pfam" id="PF14513">
    <property type="entry name" value="DAG_kinase_N"/>
    <property type="match status" value="1"/>
</dbReference>
<feature type="domain" description="Diacylglycerol kinase type I N-terminal" evidence="2">
    <location>
        <begin position="121"/>
        <end position="153"/>
    </location>
</feature>
<dbReference type="EMBL" id="BGZK01001466">
    <property type="protein sequence ID" value="GBP80517.1"/>
    <property type="molecule type" value="Genomic_DNA"/>
</dbReference>
<dbReference type="SUPFAM" id="SSF47473">
    <property type="entry name" value="EF-hand"/>
    <property type="match status" value="1"/>
</dbReference>
<name>A0A4C1Z1N1_EUMVA</name>
<evidence type="ECO:0000313" key="4">
    <source>
        <dbReference type="Proteomes" id="UP000299102"/>
    </source>
</evidence>
<dbReference type="Proteomes" id="UP000299102">
    <property type="component" value="Unassembled WGS sequence"/>
</dbReference>
<keyword evidence="4" id="KW-1185">Reference proteome</keyword>
<evidence type="ECO:0000256" key="1">
    <source>
        <dbReference type="SAM" id="MobiDB-lite"/>
    </source>
</evidence>
<dbReference type="GO" id="GO:0016301">
    <property type="term" value="F:kinase activity"/>
    <property type="evidence" value="ECO:0007669"/>
    <property type="project" value="UniProtKB-KW"/>
</dbReference>
<proteinExistence type="predicted"/>
<protein>
    <submittedName>
        <fullName evidence="3">Diacylglycerol kinase 1</fullName>
    </submittedName>
</protein>
<sequence>MEEREESGPPELSLTERNETAKAATLCPYSVKMRYFSVMASETGRHLLDVLIILTDEVPNDIYFSFYQRLDGGLLNVALVETGSRDGSAVEDVAFGQADTGFDTYYVGKMPNQATSATGFQWDKLSPAEFQQLQELASYSTSKLQDVLNQFCEVKKQSPDGILFIPPARWCALVISLHYTLRILDFKHLTLAHFGLGVTEEVILIALRTTSLVTTSRTYWLVCSPRHVRCRHVTSRHGGRRRPPCRRVCDVPYETNNFGAAARPAFPGVIARPHTERCLIIRPRPETPDTPSEARGTPLQRPHSIRPLRLFHRDPARLARMRLLTKTRAMLKFSSTRDSL</sequence>
<dbReference type="InterPro" id="IPR011992">
    <property type="entry name" value="EF-hand-dom_pair"/>
</dbReference>
<dbReference type="Gene3D" id="1.10.238.110">
    <property type="entry name" value="Diacylglycerol kinase alpha"/>
    <property type="match status" value="1"/>
</dbReference>
<comment type="caution">
    <text evidence="3">The sequence shown here is derived from an EMBL/GenBank/DDBJ whole genome shotgun (WGS) entry which is preliminary data.</text>
</comment>
<keyword evidence="3" id="KW-0808">Transferase</keyword>